<accession>A0A0G1P0K3</accession>
<organism evidence="5 6">
    <name type="scientific">Candidatus Magasanikbacteria bacterium GW2011_GWA2_46_17</name>
    <dbReference type="NCBI Taxonomy" id="1619042"/>
    <lineage>
        <taxon>Bacteria</taxon>
        <taxon>Candidatus Magasanikiibacteriota</taxon>
    </lineage>
</organism>
<proteinExistence type="inferred from homology"/>
<evidence type="ECO:0000313" key="6">
    <source>
        <dbReference type="Proteomes" id="UP000034175"/>
    </source>
</evidence>
<dbReference type="SUPFAM" id="SSF53448">
    <property type="entry name" value="Nucleotide-diphospho-sugar transferases"/>
    <property type="match status" value="1"/>
</dbReference>
<dbReference type="FunFam" id="3.90.550.10:FF:000122">
    <property type="entry name" value="Dolichol-phosphate mannosyltransferase subunit 1"/>
    <property type="match status" value="1"/>
</dbReference>
<dbReference type="InterPro" id="IPR029044">
    <property type="entry name" value="Nucleotide-diphossugar_trans"/>
</dbReference>
<evidence type="ECO:0000256" key="2">
    <source>
        <dbReference type="ARBA" id="ARBA00022676"/>
    </source>
</evidence>
<dbReference type="GO" id="GO:0016020">
    <property type="term" value="C:membrane"/>
    <property type="evidence" value="ECO:0007669"/>
    <property type="project" value="GOC"/>
</dbReference>
<dbReference type="InterPro" id="IPR001173">
    <property type="entry name" value="Glyco_trans_2-like"/>
</dbReference>
<dbReference type="Proteomes" id="UP000034175">
    <property type="component" value="Unassembled WGS sequence"/>
</dbReference>
<dbReference type="PANTHER" id="PTHR43398">
    <property type="entry name" value="DOLICHOL-PHOSPHATE MANNOSYLTRANSFERASE SUBUNIT 1"/>
    <property type="match status" value="1"/>
</dbReference>
<protein>
    <submittedName>
        <fullName evidence="5">Dolichyl-phosphate beta-D-mannosyltransferase</fullName>
    </submittedName>
</protein>
<dbReference type="GO" id="GO:0004582">
    <property type="term" value="F:dolichyl-phosphate beta-D-mannosyltransferase activity"/>
    <property type="evidence" value="ECO:0007669"/>
    <property type="project" value="InterPro"/>
</dbReference>
<name>A0A0G1P0K3_9BACT</name>
<keyword evidence="3 5" id="KW-0808">Transferase</keyword>
<keyword evidence="2 5" id="KW-0328">Glycosyltransferase</keyword>
<evidence type="ECO:0000256" key="3">
    <source>
        <dbReference type="ARBA" id="ARBA00022679"/>
    </source>
</evidence>
<dbReference type="Pfam" id="PF00535">
    <property type="entry name" value="Glycos_transf_2"/>
    <property type="match status" value="1"/>
</dbReference>
<evidence type="ECO:0000259" key="4">
    <source>
        <dbReference type="Pfam" id="PF00535"/>
    </source>
</evidence>
<evidence type="ECO:0000256" key="1">
    <source>
        <dbReference type="ARBA" id="ARBA00006739"/>
    </source>
</evidence>
<dbReference type="EMBL" id="LCMA01000012">
    <property type="protein sequence ID" value="KKU26132.1"/>
    <property type="molecule type" value="Genomic_DNA"/>
</dbReference>
<dbReference type="InterPro" id="IPR039528">
    <property type="entry name" value="DPM1-like"/>
</dbReference>
<comment type="similarity">
    <text evidence="1">Belongs to the glycosyltransferase 2 family.</text>
</comment>
<evidence type="ECO:0000313" key="5">
    <source>
        <dbReference type="EMBL" id="KKU26132.1"/>
    </source>
</evidence>
<gene>
    <name evidence="5" type="ORF">UX39_C0012G0009</name>
</gene>
<reference evidence="5 6" key="1">
    <citation type="journal article" date="2015" name="Nature">
        <title>rRNA introns, odd ribosomes, and small enigmatic genomes across a large radiation of phyla.</title>
        <authorList>
            <person name="Brown C.T."/>
            <person name="Hug L.A."/>
            <person name="Thomas B.C."/>
            <person name="Sharon I."/>
            <person name="Castelle C.J."/>
            <person name="Singh A."/>
            <person name="Wilkins M.J."/>
            <person name="Williams K.H."/>
            <person name="Banfield J.F."/>
        </authorList>
    </citation>
    <scope>NUCLEOTIDE SEQUENCE [LARGE SCALE GENOMIC DNA]</scope>
</reference>
<dbReference type="AlphaFoldDB" id="A0A0G1P0K3"/>
<comment type="caution">
    <text evidence="5">The sequence shown here is derived from an EMBL/GenBank/DDBJ whole genome shotgun (WGS) entry which is preliminary data.</text>
</comment>
<dbReference type="PANTHER" id="PTHR43398:SF1">
    <property type="entry name" value="DOLICHOL-PHOSPHATE MANNOSYLTRANSFERASE SUBUNIT 1"/>
    <property type="match status" value="1"/>
</dbReference>
<dbReference type="GO" id="GO:0009247">
    <property type="term" value="P:glycolipid biosynthetic process"/>
    <property type="evidence" value="ECO:0007669"/>
    <property type="project" value="TreeGrafter"/>
</dbReference>
<sequence length="241" mass="27533">MIAVVIPTYNERENIQKLIELIFNLGVPNLRVIVVDDNSPDKTAETALKLAERFPIQIMQRKTKLGLGSAYIAGFKKALSAGAEFIFEMDADFSHDPNDIPRLLAAIGDADCVIGSRKIKGGKIIGWSWWRKFMSAGAMRISRFFLNLKTRDVTSGFRCYRRKVLETIGIDNIITNGYAFQEEMLFRVQNAGFKINEIPVTFIDRQKGKSKLSKRDILEFFWLIAKLMPKRFFAKESKHAF</sequence>
<dbReference type="Gene3D" id="3.90.550.10">
    <property type="entry name" value="Spore Coat Polysaccharide Biosynthesis Protein SpsA, Chain A"/>
    <property type="match status" value="1"/>
</dbReference>
<feature type="domain" description="Glycosyltransferase 2-like" evidence="4">
    <location>
        <begin position="4"/>
        <end position="168"/>
    </location>
</feature>
<dbReference type="CDD" id="cd06442">
    <property type="entry name" value="DPM1_like"/>
    <property type="match status" value="1"/>
</dbReference>